<proteinExistence type="predicted"/>
<organism evidence="1 2">
    <name type="scientific">Paracoccus mangrovi</name>
    <dbReference type="NCBI Taxonomy" id="1715645"/>
    <lineage>
        <taxon>Bacteria</taxon>
        <taxon>Pseudomonadati</taxon>
        <taxon>Pseudomonadota</taxon>
        <taxon>Alphaproteobacteria</taxon>
        <taxon>Rhodobacterales</taxon>
        <taxon>Paracoccaceae</taxon>
        <taxon>Paracoccus</taxon>
    </lineage>
</organism>
<accession>A0ABV7R241</accession>
<protein>
    <submittedName>
        <fullName evidence="1">M15 family metallopeptidase</fullName>
    </submittedName>
</protein>
<comment type="caution">
    <text evidence="1">The sequence shown here is derived from an EMBL/GenBank/DDBJ whole genome shotgun (WGS) entry which is preliminary data.</text>
</comment>
<dbReference type="RefSeq" id="WP_377744127.1">
    <property type="nucleotide sequence ID" value="NZ_JBHRXJ010000005.1"/>
</dbReference>
<dbReference type="Proteomes" id="UP001595721">
    <property type="component" value="Unassembled WGS sequence"/>
</dbReference>
<evidence type="ECO:0000313" key="1">
    <source>
        <dbReference type="EMBL" id="MFC3528414.1"/>
    </source>
</evidence>
<reference evidence="2" key="1">
    <citation type="journal article" date="2019" name="Int. J. Syst. Evol. Microbiol.">
        <title>The Global Catalogue of Microorganisms (GCM) 10K type strain sequencing project: providing services to taxonomists for standard genome sequencing and annotation.</title>
        <authorList>
            <consortium name="The Broad Institute Genomics Platform"/>
            <consortium name="The Broad Institute Genome Sequencing Center for Infectious Disease"/>
            <person name="Wu L."/>
            <person name="Ma J."/>
        </authorList>
    </citation>
    <scope>NUCLEOTIDE SEQUENCE [LARGE SCALE GENOMIC DNA]</scope>
    <source>
        <strain evidence="2">KCTC 42899</strain>
    </source>
</reference>
<keyword evidence="2" id="KW-1185">Reference proteome</keyword>
<sequence length="416" mass="45237">MNDRGGAAAGGESATLAAEIAADQHGAQSDPENVQQGCRGWIAVRSRYAEFDLIAVGGRITISRIRNGAATQVAQETVDYTTIPTNGLFVSRAPAPRPPQGQQGAAAGAAVAGTETAGTATSQAQIASVASGNGNPLVLMGGDAGFEPGRYRVTFRPEIRHGKLRIDPRPVSRAANAAMNGRYPIIAPDGTRPDGAAVPYSNANTTDRYLQVPLATAVNAEWSQEVTVGCAPRNTPVLAEFIWTDFRAHNDRTTERLRTLHPDARHDFLSFINKIEELNGTRYTVTDGFRTPAEQDALYCSDFMQNRNGRPQATKRQYCQAQGFTGGRGPWKSNARQWQSNHNYGIAIDMYDLSSGQLVAVTNTNGNLASHFGLTWGRSFGDPPHFEKTNPDWHDLRDRRAAHTFTYDGRDYVEFP</sequence>
<evidence type="ECO:0000313" key="2">
    <source>
        <dbReference type="Proteomes" id="UP001595721"/>
    </source>
</evidence>
<dbReference type="Gene3D" id="3.30.1380.10">
    <property type="match status" value="1"/>
</dbReference>
<gene>
    <name evidence="1" type="ORF">ACFOMH_09530</name>
</gene>
<dbReference type="SUPFAM" id="SSF55166">
    <property type="entry name" value="Hedgehog/DD-peptidase"/>
    <property type="match status" value="1"/>
</dbReference>
<name>A0ABV7R241_9RHOB</name>
<dbReference type="InterPro" id="IPR009045">
    <property type="entry name" value="Zn_M74/Hedgehog-like"/>
</dbReference>
<dbReference type="EMBL" id="JBHRXJ010000005">
    <property type="protein sequence ID" value="MFC3528414.1"/>
    <property type="molecule type" value="Genomic_DNA"/>
</dbReference>
<dbReference type="CDD" id="cd14845">
    <property type="entry name" value="L-Ala-D-Glu_peptidase_like"/>
    <property type="match status" value="1"/>
</dbReference>